<dbReference type="PANTHER" id="PTHR35563">
    <property type="entry name" value="BARREL METAL-DEPENDENT HYDROLASE, PUTATIVE (AFU_ORTHOLOGUE AFUA_1G16240)-RELATED"/>
    <property type="match status" value="1"/>
</dbReference>
<name>A0A094IRU7_9GAMM</name>
<dbReference type="RefSeq" id="WP_034776340.1">
    <property type="nucleotide sequence ID" value="NZ_JPER01000005.1"/>
</dbReference>
<dbReference type="InterPro" id="IPR006680">
    <property type="entry name" value="Amidohydro-rel"/>
</dbReference>
<dbReference type="Proteomes" id="UP000054363">
    <property type="component" value="Unassembled WGS sequence"/>
</dbReference>
<keyword evidence="2" id="KW-0378">Hydrolase</keyword>
<evidence type="ECO:0000313" key="3">
    <source>
        <dbReference type="Proteomes" id="UP000054363"/>
    </source>
</evidence>
<dbReference type="STRING" id="435908.IDSA_10050"/>
<dbReference type="EMBL" id="JPER01000005">
    <property type="protein sequence ID" value="KFZ30400.1"/>
    <property type="molecule type" value="Genomic_DNA"/>
</dbReference>
<accession>A0A094IRU7</accession>
<feature type="domain" description="Amidohydrolase-related" evidence="1">
    <location>
        <begin position="16"/>
        <end position="260"/>
    </location>
</feature>
<reference evidence="2 3" key="1">
    <citation type="submission" date="2014-06" db="EMBL/GenBank/DDBJ databases">
        <title>The draft genome sequence of Idiomarina salinarum ISL-52.</title>
        <authorList>
            <person name="Du J."/>
            <person name="Shao Z."/>
        </authorList>
    </citation>
    <scope>NUCLEOTIDE SEQUENCE [LARGE SCALE GENOMIC DNA]</scope>
    <source>
        <strain evidence="2 3">ISL-52</strain>
    </source>
</reference>
<protein>
    <submittedName>
        <fullName evidence="2">2-pyrone-4,6-dicarboxylate hydrolase</fullName>
    </submittedName>
</protein>
<dbReference type="eggNOG" id="COG3618">
    <property type="taxonomic scope" value="Bacteria"/>
</dbReference>
<dbReference type="Pfam" id="PF04909">
    <property type="entry name" value="Amidohydro_2"/>
    <property type="match status" value="1"/>
</dbReference>
<dbReference type="InterPro" id="IPR032466">
    <property type="entry name" value="Metal_Hydrolase"/>
</dbReference>
<evidence type="ECO:0000313" key="2">
    <source>
        <dbReference type="EMBL" id="KFZ30400.1"/>
    </source>
</evidence>
<dbReference type="SUPFAM" id="SSF51556">
    <property type="entry name" value="Metallo-dependent hydrolases"/>
    <property type="match status" value="1"/>
</dbReference>
<dbReference type="AlphaFoldDB" id="A0A094IRU7"/>
<gene>
    <name evidence="2" type="ORF">IDSA_10050</name>
</gene>
<dbReference type="GO" id="GO:0016787">
    <property type="term" value="F:hydrolase activity"/>
    <property type="evidence" value="ECO:0007669"/>
    <property type="project" value="UniProtKB-KW"/>
</dbReference>
<organism evidence="2 3">
    <name type="scientific">Pseudidiomarina salinarum</name>
    <dbReference type="NCBI Taxonomy" id="435908"/>
    <lineage>
        <taxon>Bacteria</taxon>
        <taxon>Pseudomonadati</taxon>
        <taxon>Pseudomonadota</taxon>
        <taxon>Gammaproteobacteria</taxon>
        <taxon>Alteromonadales</taxon>
        <taxon>Idiomarinaceae</taxon>
        <taxon>Pseudidiomarina</taxon>
    </lineage>
</organism>
<proteinExistence type="predicted"/>
<dbReference type="PANTHER" id="PTHR35563:SF2">
    <property type="entry name" value="BARREL METAL-DEPENDENT HYDROLASE, PUTATIVE (AFU_ORTHOLOGUE AFUA_1G16240)-RELATED"/>
    <property type="match status" value="1"/>
</dbReference>
<dbReference type="Gene3D" id="3.20.20.140">
    <property type="entry name" value="Metal-dependent hydrolases"/>
    <property type="match status" value="1"/>
</dbReference>
<dbReference type="OrthoDB" id="9787654at2"/>
<dbReference type="InterPro" id="IPR052358">
    <property type="entry name" value="Aro_Compnd_Degr_Hydrolases"/>
</dbReference>
<evidence type="ECO:0000259" key="1">
    <source>
        <dbReference type="Pfam" id="PF04909"/>
    </source>
</evidence>
<sequence>MIEVDQTEKQQPHRIVDAHFHIYNSAYPLIENQGFLPPPFTVEDYKDRTKDLPIVGGALVSGSVQGFDHTYFANALPKLGEGFVGITNLPSSVSDAKILALKEQGIRGVRVNLKRRVVRGLDNLVDFGERIWDLAGWHLEMYVDSRELDEVLPKLLKLPKVSIDHLGMARSGVSQIQRLAEAGGKIKASGFGRTEVNVSEAVKLLYKTNPDCLMFGTDLPSVRTERPFNFGDIDTICNALDDAKAIDKVFATNAAEFYGIKL</sequence>
<comment type="caution">
    <text evidence="2">The sequence shown here is derived from an EMBL/GenBank/DDBJ whole genome shotgun (WGS) entry which is preliminary data.</text>
</comment>
<keyword evidence="3" id="KW-1185">Reference proteome</keyword>